<accession>A0A8X6IAV6</accession>
<proteinExistence type="inferred from homology"/>
<dbReference type="InterPro" id="IPR014710">
    <property type="entry name" value="RmlC-like_jellyroll"/>
</dbReference>
<dbReference type="PANTHER" id="PTHR16684">
    <property type="entry name" value="CENTROMERE PROTEIN C"/>
    <property type="match status" value="1"/>
</dbReference>
<comment type="caution">
    <text evidence="4">The sequence shown here is derived from an EMBL/GenBank/DDBJ whole genome shotgun (WGS) entry which is preliminary data.</text>
</comment>
<protein>
    <submittedName>
        <fullName evidence="4">Uncharacterized protein</fullName>
    </submittedName>
</protein>
<dbReference type="GO" id="GO:0019237">
    <property type="term" value="F:centromeric DNA binding"/>
    <property type="evidence" value="ECO:0007669"/>
    <property type="project" value="InterPro"/>
</dbReference>
<dbReference type="GO" id="GO:0051382">
    <property type="term" value="P:kinetochore assembly"/>
    <property type="evidence" value="ECO:0007669"/>
    <property type="project" value="InterPro"/>
</dbReference>
<evidence type="ECO:0000256" key="2">
    <source>
        <dbReference type="ARBA" id="ARBA00010291"/>
    </source>
</evidence>
<dbReference type="GO" id="GO:0051315">
    <property type="term" value="P:attachment of mitotic spindle microtubules to kinetochore"/>
    <property type="evidence" value="ECO:0007669"/>
    <property type="project" value="TreeGrafter"/>
</dbReference>
<dbReference type="GO" id="GO:0051455">
    <property type="term" value="P:spindle attachment to meiosis I kinetochore"/>
    <property type="evidence" value="ECO:0007669"/>
    <property type="project" value="TreeGrafter"/>
</dbReference>
<dbReference type="AlphaFoldDB" id="A0A8X6IAV6"/>
<name>A0A8X6IAV6_9ARAC</name>
<keyword evidence="5" id="KW-1185">Reference proteome</keyword>
<dbReference type="Proteomes" id="UP000886998">
    <property type="component" value="Unassembled WGS sequence"/>
</dbReference>
<dbReference type="PANTHER" id="PTHR16684:SF11">
    <property type="entry name" value="CENTROMERE PROTEIN C"/>
    <property type="match status" value="1"/>
</dbReference>
<keyword evidence="3" id="KW-0539">Nucleus</keyword>
<dbReference type="InterPro" id="IPR028386">
    <property type="entry name" value="CENP-C/Mif2/cnp3"/>
</dbReference>
<dbReference type="GO" id="GO:0005634">
    <property type="term" value="C:nucleus"/>
    <property type="evidence" value="ECO:0007669"/>
    <property type="project" value="UniProtKB-SubCell"/>
</dbReference>
<dbReference type="Gene3D" id="2.60.120.10">
    <property type="entry name" value="Jelly Rolls"/>
    <property type="match status" value="1"/>
</dbReference>
<dbReference type="OrthoDB" id="6437160at2759"/>
<organism evidence="4 5">
    <name type="scientific">Trichonephila inaurata madagascariensis</name>
    <dbReference type="NCBI Taxonomy" id="2747483"/>
    <lineage>
        <taxon>Eukaryota</taxon>
        <taxon>Metazoa</taxon>
        <taxon>Ecdysozoa</taxon>
        <taxon>Arthropoda</taxon>
        <taxon>Chelicerata</taxon>
        <taxon>Arachnida</taxon>
        <taxon>Araneae</taxon>
        <taxon>Araneomorphae</taxon>
        <taxon>Entelegynae</taxon>
        <taxon>Araneoidea</taxon>
        <taxon>Nephilidae</taxon>
        <taxon>Trichonephila</taxon>
        <taxon>Trichonephila inaurata</taxon>
    </lineage>
</organism>
<evidence type="ECO:0000313" key="5">
    <source>
        <dbReference type="Proteomes" id="UP000886998"/>
    </source>
</evidence>
<evidence type="ECO:0000256" key="1">
    <source>
        <dbReference type="ARBA" id="ARBA00004123"/>
    </source>
</evidence>
<dbReference type="EMBL" id="BMAV01025105">
    <property type="protein sequence ID" value="GFS38497.1"/>
    <property type="molecule type" value="Genomic_DNA"/>
</dbReference>
<comment type="similarity">
    <text evidence="2">Belongs to the CENP-C/MIF2 family.</text>
</comment>
<gene>
    <name evidence="4" type="ORF">TNIN_190071</name>
</gene>
<reference evidence="4" key="1">
    <citation type="submission" date="2020-08" db="EMBL/GenBank/DDBJ databases">
        <title>Multicomponent nature underlies the extraordinary mechanical properties of spider dragline silk.</title>
        <authorList>
            <person name="Kono N."/>
            <person name="Nakamura H."/>
            <person name="Mori M."/>
            <person name="Yoshida Y."/>
            <person name="Ohtoshi R."/>
            <person name="Malay A.D."/>
            <person name="Moran D.A.P."/>
            <person name="Tomita M."/>
            <person name="Numata K."/>
            <person name="Arakawa K."/>
        </authorList>
    </citation>
    <scope>NUCLEOTIDE SEQUENCE</scope>
</reference>
<evidence type="ECO:0000256" key="3">
    <source>
        <dbReference type="ARBA" id="ARBA00023242"/>
    </source>
</evidence>
<comment type="subcellular location">
    <subcellularLocation>
        <location evidence="1">Nucleus</location>
    </subcellularLocation>
</comment>
<sequence length="205" mass="23717">MDIWRNERLVFETLPSGDVKCSVDKGTVEDKFGLIQIAKKAERRIQMKKKKAQTVKNTQIEDTRMGEKANALLHRPFESLQWSMAPNEVEKPPSYTMMKAFKLNLTSLGFLKISPFSIKELQYSPLDNLHFVLMKGHLEVVIQNTTFILTAGDTWMPWVPLIRSKIVRDREHIALLYGIQKPLLTASVRRITQMQTDVKYSFVCF</sequence>
<dbReference type="GO" id="GO:0000776">
    <property type="term" value="C:kinetochore"/>
    <property type="evidence" value="ECO:0007669"/>
    <property type="project" value="InterPro"/>
</dbReference>
<evidence type="ECO:0000313" key="4">
    <source>
        <dbReference type="EMBL" id="GFS38497.1"/>
    </source>
</evidence>